<dbReference type="Proteomes" id="UP001501612">
    <property type="component" value="Unassembled WGS sequence"/>
</dbReference>
<sequence length="199" mass="22227">MGLPRDGAPWPARLVDGELVLRPLTYGDAGAWREVRARNRDWLRRWDATLPPGVAPGPRSFRGLVWRMKRIAAAGQGLPFAIEVDGRFVGQVTVSSIVRGSAQMANLGYWIDEAVAGRGLMPRAVALVLDHCLTAAALHRVEIAIRPENSNSLRVVEKLGLTEVGFAPRFLHIDGEWRDHRLFAITAEERDRPVRDRLR</sequence>
<accession>A0ABP5AVP9</accession>
<dbReference type="InterPro" id="IPR000182">
    <property type="entry name" value="GNAT_dom"/>
</dbReference>
<protein>
    <submittedName>
        <fullName evidence="5">GNAT family protein</fullName>
    </submittedName>
</protein>
<dbReference type="SUPFAM" id="SSF55729">
    <property type="entry name" value="Acyl-CoA N-acyltransferases (Nat)"/>
    <property type="match status" value="1"/>
</dbReference>
<dbReference type="Pfam" id="PF13302">
    <property type="entry name" value="Acetyltransf_3"/>
    <property type="match status" value="1"/>
</dbReference>
<evidence type="ECO:0000256" key="1">
    <source>
        <dbReference type="ARBA" id="ARBA00022679"/>
    </source>
</evidence>
<keyword evidence="1" id="KW-0808">Transferase</keyword>
<dbReference type="PANTHER" id="PTHR43792:SF8">
    <property type="entry name" value="[RIBOSOMAL PROTEIN US5]-ALANINE N-ACETYLTRANSFERASE"/>
    <property type="match status" value="1"/>
</dbReference>
<dbReference type="PROSITE" id="PS51186">
    <property type="entry name" value="GNAT"/>
    <property type="match status" value="1"/>
</dbReference>
<dbReference type="EMBL" id="BAAAMY010000005">
    <property type="protein sequence ID" value="GAA1921420.1"/>
    <property type="molecule type" value="Genomic_DNA"/>
</dbReference>
<organism evidence="5 6">
    <name type="scientific">Nocardioides lentus</name>
    <dbReference type="NCBI Taxonomy" id="338077"/>
    <lineage>
        <taxon>Bacteria</taxon>
        <taxon>Bacillati</taxon>
        <taxon>Actinomycetota</taxon>
        <taxon>Actinomycetes</taxon>
        <taxon>Propionibacteriales</taxon>
        <taxon>Nocardioidaceae</taxon>
        <taxon>Nocardioides</taxon>
    </lineage>
</organism>
<dbReference type="InterPro" id="IPR051531">
    <property type="entry name" value="N-acetyltransferase"/>
</dbReference>
<name>A0ABP5AVP9_9ACTN</name>
<keyword evidence="2" id="KW-0012">Acyltransferase</keyword>
<feature type="domain" description="N-acetyltransferase" evidence="4">
    <location>
        <begin position="19"/>
        <end position="188"/>
    </location>
</feature>
<evidence type="ECO:0000256" key="3">
    <source>
        <dbReference type="ARBA" id="ARBA00038502"/>
    </source>
</evidence>
<reference evidence="6" key="1">
    <citation type="journal article" date="2019" name="Int. J. Syst. Evol. Microbiol.">
        <title>The Global Catalogue of Microorganisms (GCM) 10K type strain sequencing project: providing services to taxonomists for standard genome sequencing and annotation.</title>
        <authorList>
            <consortium name="The Broad Institute Genomics Platform"/>
            <consortium name="The Broad Institute Genome Sequencing Center for Infectious Disease"/>
            <person name="Wu L."/>
            <person name="Ma J."/>
        </authorList>
    </citation>
    <scope>NUCLEOTIDE SEQUENCE [LARGE SCALE GENOMIC DNA]</scope>
    <source>
        <strain evidence="6">JCM 14046</strain>
    </source>
</reference>
<comment type="similarity">
    <text evidence="3">Belongs to the acetyltransferase family. RimJ subfamily.</text>
</comment>
<gene>
    <name evidence="5" type="ORF">GCM10009737_23630</name>
</gene>
<evidence type="ECO:0000259" key="4">
    <source>
        <dbReference type="PROSITE" id="PS51186"/>
    </source>
</evidence>
<evidence type="ECO:0000313" key="5">
    <source>
        <dbReference type="EMBL" id="GAA1921420.1"/>
    </source>
</evidence>
<proteinExistence type="inferred from homology"/>
<dbReference type="InterPro" id="IPR016181">
    <property type="entry name" value="Acyl_CoA_acyltransferase"/>
</dbReference>
<evidence type="ECO:0000313" key="6">
    <source>
        <dbReference type="Proteomes" id="UP001501612"/>
    </source>
</evidence>
<keyword evidence="6" id="KW-1185">Reference proteome</keyword>
<comment type="caution">
    <text evidence="5">The sequence shown here is derived from an EMBL/GenBank/DDBJ whole genome shotgun (WGS) entry which is preliminary data.</text>
</comment>
<dbReference type="Gene3D" id="3.40.630.30">
    <property type="match status" value="1"/>
</dbReference>
<evidence type="ECO:0000256" key="2">
    <source>
        <dbReference type="ARBA" id="ARBA00023315"/>
    </source>
</evidence>
<dbReference type="RefSeq" id="WP_344007404.1">
    <property type="nucleotide sequence ID" value="NZ_BAAAMY010000005.1"/>
</dbReference>
<dbReference type="PANTHER" id="PTHR43792">
    <property type="entry name" value="GNAT FAMILY, PUTATIVE (AFU_ORTHOLOGUE AFUA_3G00765)-RELATED-RELATED"/>
    <property type="match status" value="1"/>
</dbReference>